<evidence type="ECO:0000256" key="2">
    <source>
        <dbReference type="ARBA" id="ARBA00022692"/>
    </source>
</evidence>
<dbReference type="AlphaFoldDB" id="A0A814UUQ6"/>
<dbReference type="EMBL" id="CAJNOJ010000135">
    <property type="protein sequence ID" value="CAF1179426.1"/>
    <property type="molecule type" value="Genomic_DNA"/>
</dbReference>
<evidence type="ECO:0000256" key="6">
    <source>
        <dbReference type="ARBA" id="ARBA00023170"/>
    </source>
</evidence>
<keyword evidence="4" id="KW-0297">G-protein coupled receptor</keyword>
<feature type="transmembrane region" description="Helical" evidence="8">
    <location>
        <begin position="234"/>
        <end position="253"/>
    </location>
</feature>
<dbReference type="SUPFAM" id="SSF81321">
    <property type="entry name" value="Family A G protein-coupled receptor-like"/>
    <property type="match status" value="1"/>
</dbReference>
<feature type="transmembrane region" description="Helical" evidence="8">
    <location>
        <begin position="190"/>
        <end position="213"/>
    </location>
</feature>
<dbReference type="OrthoDB" id="10038068at2759"/>
<gene>
    <name evidence="11" type="ORF">EDS130_LOCUS24156</name>
    <name evidence="10" type="ORF">XAT740_LOCUS5069</name>
</gene>
<dbReference type="EMBL" id="CAJNOR010000215">
    <property type="protein sequence ID" value="CAF0842955.1"/>
    <property type="molecule type" value="Genomic_DNA"/>
</dbReference>
<keyword evidence="5 8" id="KW-0472">Membrane</keyword>
<evidence type="ECO:0000259" key="9">
    <source>
        <dbReference type="PROSITE" id="PS50262"/>
    </source>
</evidence>
<evidence type="ECO:0000256" key="5">
    <source>
        <dbReference type="ARBA" id="ARBA00023136"/>
    </source>
</evidence>
<evidence type="ECO:0000256" key="8">
    <source>
        <dbReference type="SAM" id="Phobius"/>
    </source>
</evidence>
<sequence>MSKSTIDSIELISRQLLIIGGIIMIVLGLIGNLLNIFVFTIWSRPRQRINHTLFNNRTTNSSMYLLISSLVNLIIIGYSFTTRILFDGYQYQVTSNLVIPLCKLRYFSLHTFNTISLTCVCMATFDRYLISSRNVRLRHMSTTRQGTKCVISTIVLLNFLHGIPIAIYYDVSKDGQCYITSQTYLYYYRYTFQIILHGILPVTFFSLFGVLISKQMKEMKIRQVQNKSMNVDKQLLRMLLLMSITIVLSSVSYSCESIYYLIFVDSDRQQKGWVLFAHNICALLFYTTSVGSFYIYSISTRNFRCQVRKLFCSRKNVYHTQNYRMKTVTNTN</sequence>
<feature type="transmembrane region" description="Helical" evidence="8">
    <location>
        <begin position="106"/>
        <end position="129"/>
    </location>
</feature>
<feature type="transmembrane region" description="Helical" evidence="8">
    <location>
        <begin position="273"/>
        <end position="296"/>
    </location>
</feature>
<feature type="transmembrane region" description="Helical" evidence="8">
    <location>
        <begin position="16"/>
        <end position="42"/>
    </location>
</feature>
<organism evidence="11 13">
    <name type="scientific">Adineta ricciae</name>
    <name type="common">Rotifer</name>
    <dbReference type="NCBI Taxonomy" id="249248"/>
    <lineage>
        <taxon>Eukaryota</taxon>
        <taxon>Metazoa</taxon>
        <taxon>Spiralia</taxon>
        <taxon>Gnathifera</taxon>
        <taxon>Rotifera</taxon>
        <taxon>Eurotatoria</taxon>
        <taxon>Bdelloidea</taxon>
        <taxon>Adinetida</taxon>
        <taxon>Adinetidae</taxon>
        <taxon>Adineta</taxon>
    </lineage>
</organism>
<feature type="domain" description="G-protein coupled receptors family 1 profile" evidence="9">
    <location>
        <begin position="31"/>
        <end position="296"/>
    </location>
</feature>
<dbReference type="GO" id="GO:0005886">
    <property type="term" value="C:plasma membrane"/>
    <property type="evidence" value="ECO:0007669"/>
    <property type="project" value="TreeGrafter"/>
</dbReference>
<dbReference type="InterPro" id="IPR017452">
    <property type="entry name" value="GPCR_Rhodpsn_7TM"/>
</dbReference>
<protein>
    <recommendedName>
        <fullName evidence="9">G-protein coupled receptors family 1 profile domain-containing protein</fullName>
    </recommendedName>
</protein>
<evidence type="ECO:0000313" key="10">
    <source>
        <dbReference type="EMBL" id="CAF0842955.1"/>
    </source>
</evidence>
<dbReference type="Pfam" id="PF00001">
    <property type="entry name" value="7tm_1"/>
    <property type="match status" value="1"/>
</dbReference>
<accession>A0A814UUQ6</accession>
<feature type="transmembrane region" description="Helical" evidence="8">
    <location>
        <begin position="63"/>
        <end position="86"/>
    </location>
</feature>
<dbReference type="Proteomes" id="UP000663852">
    <property type="component" value="Unassembled WGS sequence"/>
</dbReference>
<keyword evidence="7" id="KW-0807">Transducer</keyword>
<evidence type="ECO:0000313" key="12">
    <source>
        <dbReference type="Proteomes" id="UP000663828"/>
    </source>
</evidence>
<dbReference type="PANTHER" id="PTHR24243:SF230">
    <property type="entry name" value="G-PROTEIN COUPLED RECEPTORS FAMILY 1 PROFILE DOMAIN-CONTAINING PROTEIN"/>
    <property type="match status" value="1"/>
</dbReference>
<keyword evidence="2 8" id="KW-0812">Transmembrane</keyword>
<dbReference type="PANTHER" id="PTHR24243">
    <property type="entry name" value="G-PROTEIN COUPLED RECEPTOR"/>
    <property type="match status" value="1"/>
</dbReference>
<evidence type="ECO:0000256" key="7">
    <source>
        <dbReference type="ARBA" id="ARBA00023224"/>
    </source>
</evidence>
<evidence type="ECO:0000256" key="4">
    <source>
        <dbReference type="ARBA" id="ARBA00023040"/>
    </source>
</evidence>
<dbReference type="Proteomes" id="UP000663828">
    <property type="component" value="Unassembled WGS sequence"/>
</dbReference>
<evidence type="ECO:0000313" key="11">
    <source>
        <dbReference type="EMBL" id="CAF1179426.1"/>
    </source>
</evidence>
<feature type="transmembrane region" description="Helical" evidence="8">
    <location>
        <begin position="149"/>
        <end position="170"/>
    </location>
</feature>
<proteinExistence type="predicted"/>
<evidence type="ECO:0000256" key="1">
    <source>
        <dbReference type="ARBA" id="ARBA00004141"/>
    </source>
</evidence>
<keyword evidence="3 8" id="KW-1133">Transmembrane helix</keyword>
<keyword evidence="6" id="KW-0675">Receptor</keyword>
<dbReference type="PROSITE" id="PS50262">
    <property type="entry name" value="G_PROTEIN_RECEP_F1_2"/>
    <property type="match status" value="1"/>
</dbReference>
<comment type="caution">
    <text evidence="11">The sequence shown here is derived from an EMBL/GenBank/DDBJ whole genome shotgun (WGS) entry which is preliminary data.</text>
</comment>
<evidence type="ECO:0000256" key="3">
    <source>
        <dbReference type="ARBA" id="ARBA00022989"/>
    </source>
</evidence>
<comment type="subcellular location">
    <subcellularLocation>
        <location evidence="1">Membrane</location>
        <topology evidence="1">Multi-pass membrane protein</topology>
    </subcellularLocation>
</comment>
<dbReference type="Gene3D" id="1.20.1070.10">
    <property type="entry name" value="Rhodopsin 7-helix transmembrane proteins"/>
    <property type="match status" value="1"/>
</dbReference>
<reference evidence="11" key="1">
    <citation type="submission" date="2021-02" db="EMBL/GenBank/DDBJ databases">
        <authorList>
            <person name="Nowell W R."/>
        </authorList>
    </citation>
    <scope>NUCLEOTIDE SEQUENCE</scope>
</reference>
<keyword evidence="12" id="KW-1185">Reference proteome</keyword>
<name>A0A814UUQ6_ADIRI</name>
<evidence type="ECO:0000313" key="13">
    <source>
        <dbReference type="Proteomes" id="UP000663852"/>
    </source>
</evidence>
<dbReference type="InterPro" id="IPR000276">
    <property type="entry name" value="GPCR_Rhodpsn"/>
</dbReference>
<dbReference type="GO" id="GO:0004930">
    <property type="term" value="F:G protein-coupled receptor activity"/>
    <property type="evidence" value="ECO:0007669"/>
    <property type="project" value="UniProtKB-KW"/>
</dbReference>